<reference evidence="1" key="1">
    <citation type="submission" date="2020-08" db="EMBL/GenBank/DDBJ databases">
        <title>Plant associated metagenomes--Microbial community diversity and host control of community assembly across model and emerging plant ecological genomics systems.</title>
        <authorList>
            <person name="Dangl J."/>
        </authorList>
    </citation>
    <scope>NUCLEOTIDE SEQUENCE</scope>
    <source>
        <strain evidence="1">KD5</strain>
    </source>
</reference>
<dbReference type="EMBL" id="JACHVR010000001">
    <property type="protein sequence ID" value="MBB2884969.1"/>
    <property type="molecule type" value="Genomic_DNA"/>
</dbReference>
<comment type="caution">
    <text evidence="1">The sequence shown here is derived from an EMBL/GenBank/DDBJ whole genome shotgun (WGS) entry which is preliminary data.</text>
</comment>
<protein>
    <submittedName>
        <fullName evidence="1">Calcineurin-like phosphoesterase family protein</fullName>
    </submittedName>
</protein>
<dbReference type="Proteomes" id="UP000589818">
    <property type="component" value="Unassembled WGS sequence"/>
</dbReference>
<organism evidence="1 2">
    <name type="scientific">Pseudomonas umsongensis</name>
    <dbReference type="NCBI Taxonomy" id="198618"/>
    <lineage>
        <taxon>Bacteria</taxon>
        <taxon>Pseudomonadati</taxon>
        <taxon>Pseudomonadota</taxon>
        <taxon>Gammaproteobacteria</taxon>
        <taxon>Pseudomonadales</taxon>
        <taxon>Pseudomonadaceae</taxon>
        <taxon>Pseudomonas</taxon>
    </lineage>
</organism>
<accession>A0ACC5M8H2</accession>
<evidence type="ECO:0000313" key="2">
    <source>
        <dbReference type="Proteomes" id="UP000589818"/>
    </source>
</evidence>
<sequence length="939" mass="104867">MSGLKWLHLSDFHFGKKPESTYQQPLISRKLIEHIINQSAKEGPPDLVFITGDIANSGKKSEYALFNDHVIFPLLAHFGDDFVDKIFLVPGNHDVQRDVERNFGRNEHLSLDNGNFEPTPQSRNDRSALIERLKGFITAPFASELSVFEQDEGVYSRELNVGNEKIGILGINTSWLCRDGQDKGNLTPGVPLVRDALEKSADCDLMFVLGHHPIDWYSPDHAEPIKTLFARHNVIYLHGHMHKVWGKPEYVNGSAFMTIQAGASFQAGEASVWKNSILWGRADLISKSLALKPFTWNFDEQIWKLNSNGFPEEHRIDDEWHFNFPRSFTAGNLQAPKKITPPGGWEVTKFEDLRNYNKPISEDLAVYFFDGASPTWEVSLSTSIPRREIVGEVVSTYNKLIDKASGMPCVCTLLAAGCEGKTTALLQASYEIIKGSPSKRILYRKNNLRPFDVDKFLPVLNTHNDWLIVVDEADQIATQIQGFAESGLAGYTGKIDFLLACRDSDWRSNGADTIPWGFSCTYKEIVLKDLNKADAEKIIHAWEAFGDRGLGEGGLANLDTASRVEKLRFFAKQESKRTSGAFFGALLLSRHNGNLLDHAGAMLSRLDEAEVSLGKTLRDALAYIAAMHAEGFEKLTYDVLAAAMGMTTSKLKIVVINKLGQEAAATGTATTVFTRHKYIAEAIVEVLEAKFEVDTATLFIDLALAAERASKTERVANLEFWRFKMADFFFENNKNTVATSLSQALLETDTSNYKLLTKLASFYRKEKNPDDALELFRNYDGASPECGFYFEWSLCELEARNAVESATLALFSISDEGEVSQLDISTVFKSLGGLTEILSTLHRDYADEVFVNASDAAWSMISIFASVRPDLQHAGLKIFLNKVDKKRANLYKGLEAHQVLVALAERLGGYKSQLALPNNILVQHLTFESIKMLIRNTSK</sequence>
<proteinExistence type="predicted"/>
<gene>
    <name evidence="1" type="ORF">FHR69_000835</name>
</gene>
<keyword evidence="2" id="KW-1185">Reference proteome</keyword>
<evidence type="ECO:0000313" key="1">
    <source>
        <dbReference type="EMBL" id="MBB2884969.1"/>
    </source>
</evidence>
<name>A0ACC5M8H2_9PSED</name>